<dbReference type="GO" id="GO:0007040">
    <property type="term" value="P:lysosome organization"/>
    <property type="evidence" value="ECO:0007669"/>
    <property type="project" value="TreeGrafter"/>
</dbReference>
<dbReference type="PANTHER" id="PTHR31305">
    <property type="entry name" value="SNARE-ASSOCIATED PROTEIN SNAPIN"/>
    <property type="match status" value="1"/>
</dbReference>
<comment type="caution">
    <text evidence="4">The sequence shown here is derived from an EMBL/GenBank/DDBJ whole genome shotgun (WGS) entry which is preliminary data.</text>
</comment>
<dbReference type="InterPro" id="IPR017246">
    <property type="entry name" value="Snapin"/>
</dbReference>
<comment type="similarity">
    <text evidence="1">Belongs to the SNAPIN family.</text>
</comment>
<dbReference type="GO" id="GO:0008333">
    <property type="term" value="P:endosome to lysosome transport"/>
    <property type="evidence" value="ECO:0007669"/>
    <property type="project" value="TreeGrafter"/>
</dbReference>
<dbReference type="GO" id="GO:0031083">
    <property type="term" value="C:BLOC-1 complex"/>
    <property type="evidence" value="ECO:0007669"/>
    <property type="project" value="InterPro"/>
</dbReference>
<evidence type="ECO:0000313" key="5">
    <source>
        <dbReference type="Proteomes" id="UP001457282"/>
    </source>
</evidence>
<dbReference type="InterPro" id="IPR028119">
    <property type="entry name" value="Snapin/Pallidin/Snn1"/>
</dbReference>
<dbReference type="Proteomes" id="UP001457282">
    <property type="component" value="Unassembled WGS sequence"/>
</dbReference>
<dbReference type="Pfam" id="PF14712">
    <property type="entry name" value="Snapin_Pallidin"/>
    <property type="match status" value="1"/>
</dbReference>
<protein>
    <recommendedName>
        <fullName evidence="3">Biogenesis of lysosome-related organelles complex 1 subunit 7</fullName>
    </recommendedName>
</protein>
<dbReference type="EMBL" id="JBEDUW010000003">
    <property type="protein sequence ID" value="KAK9937577.1"/>
    <property type="molecule type" value="Genomic_DNA"/>
</dbReference>
<dbReference type="GO" id="GO:0032418">
    <property type="term" value="P:lysosome localization"/>
    <property type="evidence" value="ECO:0007669"/>
    <property type="project" value="TreeGrafter"/>
</dbReference>
<keyword evidence="5" id="KW-1185">Reference proteome</keyword>
<dbReference type="PANTHER" id="PTHR31305:SF2">
    <property type="entry name" value="SNARE-ASSOCIATED PROTEIN SNAPIN"/>
    <property type="match status" value="1"/>
</dbReference>
<proteinExistence type="inferred from homology"/>
<organism evidence="4 5">
    <name type="scientific">Rubus argutus</name>
    <name type="common">Southern blackberry</name>
    <dbReference type="NCBI Taxonomy" id="59490"/>
    <lineage>
        <taxon>Eukaryota</taxon>
        <taxon>Viridiplantae</taxon>
        <taxon>Streptophyta</taxon>
        <taxon>Embryophyta</taxon>
        <taxon>Tracheophyta</taxon>
        <taxon>Spermatophyta</taxon>
        <taxon>Magnoliopsida</taxon>
        <taxon>eudicotyledons</taxon>
        <taxon>Gunneridae</taxon>
        <taxon>Pentapetalae</taxon>
        <taxon>rosids</taxon>
        <taxon>fabids</taxon>
        <taxon>Rosales</taxon>
        <taxon>Rosaceae</taxon>
        <taxon>Rosoideae</taxon>
        <taxon>Rosoideae incertae sedis</taxon>
        <taxon>Rubus</taxon>
    </lineage>
</organism>
<evidence type="ECO:0000256" key="1">
    <source>
        <dbReference type="ARBA" id="ARBA00006111"/>
    </source>
</evidence>
<sequence>MENGDNHSDEEKKTMESEALAKGLSSTLATIIKEFDAKAQQTFTSQDQLSQSLDRLTRELDKLLEDAPLPFIMQHAAKITAVRKRVLSLNSVLKNVQRRLDNIDRVLTVGVPHQHGIYMNSL</sequence>
<dbReference type="GO" id="GO:0006886">
    <property type="term" value="P:intracellular protein transport"/>
    <property type="evidence" value="ECO:0007669"/>
    <property type="project" value="InterPro"/>
</dbReference>
<dbReference type="GO" id="GO:0000149">
    <property type="term" value="F:SNARE binding"/>
    <property type="evidence" value="ECO:0007669"/>
    <property type="project" value="TreeGrafter"/>
</dbReference>
<reference evidence="4 5" key="1">
    <citation type="journal article" date="2023" name="G3 (Bethesda)">
        <title>A chromosome-length genome assembly and annotation of blackberry (Rubus argutus, cv. 'Hillquist').</title>
        <authorList>
            <person name="Bruna T."/>
            <person name="Aryal R."/>
            <person name="Dudchenko O."/>
            <person name="Sargent D.J."/>
            <person name="Mead D."/>
            <person name="Buti M."/>
            <person name="Cavallini A."/>
            <person name="Hytonen T."/>
            <person name="Andres J."/>
            <person name="Pham M."/>
            <person name="Weisz D."/>
            <person name="Mascagni F."/>
            <person name="Usai G."/>
            <person name="Natali L."/>
            <person name="Bassil N."/>
            <person name="Fernandez G.E."/>
            <person name="Lomsadze A."/>
            <person name="Armour M."/>
            <person name="Olukolu B."/>
            <person name="Poorten T."/>
            <person name="Britton C."/>
            <person name="Davik J."/>
            <person name="Ashrafi H."/>
            <person name="Aiden E.L."/>
            <person name="Borodovsky M."/>
            <person name="Worthington M."/>
        </authorList>
    </citation>
    <scope>NUCLEOTIDE SEQUENCE [LARGE SCALE GENOMIC DNA]</scope>
    <source>
        <strain evidence="4">PI 553951</strain>
    </source>
</reference>
<evidence type="ECO:0000256" key="3">
    <source>
        <dbReference type="ARBA" id="ARBA00033330"/>
    </source>
</evidence>
<gene>
    <name evidence="4" type="ORF">M0R45_014356</name>
</gene>
<evidence type="ECO:0000313" key="4">
    <source>
        <dbReference type="EMBL" id="KAK9937577.1"/>
    </source>
</evidence>
<accession>A0AAW1XPR2</accession>
<dbReference type="AlphaFoldDB" id="A0AAW1XPR2"/>
<evidence type="ECO:0000256" key="2">
    <source>
        <dbReference type="ARBA" id="ARBA00023054"/>
    </source>
</evidence>
<keyword evidence="2" id="KW-0175">Coiled coil</keyword>
<name>A0AAW1XPR2_RUBAR</name>
<dbReference type="GO" id="GO:0099078">
    <property type="term" value="C:BORC complex"/>
    <property type="evidence" value="ECO:0007669"/>
    <property type="project" value="TreeGrafter"/>
</dbReference>